<keyword evidence="4" id="KW-1185">Reference proteome</keyword>
<dbReference type="Proteomes" id="UP000805418">
    <property type="component" value="Chromosome 20"/>
</dbReference>
<dbReference type="GO" id="GO:0043542">
    <property type="term" value="P:endothelial cell migration"/>
    <property type="evidence" value="ECO:0007669"/>
    <property type="project" value="Ensembl"/>
</dbReference>
<dbReference type="GO" id="GO:0012506">
    <property type="term" value="C:vesicle membrane"/>
    <property type="evidence" value="ECO:0007669"/>
    <property type="project" value="Ensembl"/>
</dbReference>
<dbReference type="GO" id="GO:0005102">
    <property type="term" value="F:signaling receptor binding"/>
    <property type="evidence" value="ECO:0007669"/>
    <property type="project" value="Ensembl"/>
</dbReference>
<dbReference type="Pfam" id="PF25083">
    <property type="entry name" value="GIPC1_GH1"/>
    <property type="match status" value="1"/>
</dbReference>
<dbReference type="Gene3D" id="2.30.42.10">
    <property type="match status" value="1"/>
</dbReference>
<dbReference type="PRINTS" id="PR00580">
    <property type="entry name" value="PRSTNOIDEP1R"/>
</dbReference>
<dbReference type="GO" id="GO:0032467">
    <property type="term" value="P:positive regulation of cytokinesis"/>
    <property type="evidence" value="ECO:0007669"/>
    <property type="project" value="Ensembl"/>
</dbReference>
<evidence type="ECO:0000256" key="1">
    <source>
        <dbReference type="ARBA" id="ARBA00009011"/>
    </source>
</evidence>
<dbReference type="AlphaFoldDB" id="A0A8I3PDK4"/>
<dbReference type="PROSITE" id="PS50106">
    <property type="entry name" value="PDZ"/>
    <property type="match status" value="1"/>
</dbReference>
<dbReference type="Ensembl" id="ENSCAFT00845039032.1">
    <property type="protein sequence ID" value="ENSCAFP00845030574.1"/>
    <property type="gene ID" value="ENSCAFG00845022090.1"/>
</dbReference>
<evidence type="ECO:0000256" key="2">
    <source>
        <dbReference type="SAM" id="MobiDB-lite"/>
    </source>
</evidence>
<dbReference type="GO" id="GO:0030511">
    <property type="term" value="P:positive regulation of transforming growth factor beta receptor signaling pathway"/>
    <property type="evidence" value="ECO:0007669"/>
    <property type="project" value="Ensembl"/>
</dbReference>
<dbReference type="FunFam" id="2.30.42.10:FF:000097">
    <property type="entry name" value="PDZ domain-containing protein GIPC1 isoform 1"/>
    <property type="match status" value="1"/>
</dbReference>
<evidence type="ECO:0000313" key="3">
    <source>
        <dbReference type="Ensembl" id="ENSCAFP00845030574.1"/>
    </source>
</evidence>
<dbReference type="InterPro" id="IPR001478">
    <property type="entry name" value="PDZ"/>
</dbReference>
<dbReference type="GO" id="GO:0007268">
    <property type="term" value="P:chemical synaptic transmission"/>
    <property type="evidence" value="ECO:0007669"/>
    <property type="project" value="Ensembl"/>
</dbReference>
<feature type="compositionally biased region" description="Gly residues" evidence="2">
    <location>
        <begin position="255"/>
        <end position="271"/>
    </location>
</feature>
<dbReference type="GO" id="GO:0008021">
    <property type="term" value="C:synaptic vesicle"/>
    <property type="evidence" value="ECO:0007669"/>
    <property type="project" value="Ensembl"/>
</dbReference>
<feature type="region of interest" description="Disordered" evidence="2">
    <location>
        <begin position="253"/>
        <end position="279"/>
    </location>
</feature>
<dbReference type="GO" id="GO:0098685">
    <property type="term" value="C:Schaffer collateral - CA1 synapse"/>
    <property type="evidence" value="ECO:0007669"/>
    <property type="project" value="Ensembl"/>
</dbReference>
<dbReference type="InterPro" id="IPR055349">
    <property type="entry name" value="GH2_GIPC"/>
</dbReference>
<dbReference type="CDD" id="cd23077">
    <property type="entry name" value="PDZ_GIPC1"/>
    <property type="match status" value="1"/>
</dbReference>
<dbReference type="GO" id="GO:0042802">
    <property type="term" value="F:identical protein binding"/>
    <property type="evidence" value="ECO:0007669"/>
    <property type="project" value="Ensembl"/>
</dbReference>
<dbReference type="GO" id="GO:0043197">
    <property type="term" value="C:dendritic spine"/>
    <property type="evidence" value="ECO:0007669"/>
    <property type="project" value="Ensembl"/>
</dbReference>
<protein>
    <submittedName>
        <fullName evidence="3">GIPC PDZ domain containing family member 1</fullName>
    </submittedName>
</protein>
<dbReference type="FunCoup" id="A0A8I3PDK4">
    <property type="interactions" value="1825"/>
</dbReference>
<gene>
    <name evidence="3" type="primary">GIPC1</name>
</gene>
<dbReference type="GO" id="GO:0005829">
    <property type="term" value="C:cytosol"/>
    <property type="evidence" value="ECO:0007669"/>
    <property type="project" value="Ensembl"/>
</dbReference>
<comment type="similarity">
    <text evidence="1">Belongs to the GIPC family.</text>
</comment>
<reference evidence="3" key="2">
    <citation type="submission" date="2025-08" db="UniProtKB">
        <authorList>
            <consortium name="Ensembl"/>
        </authorList>
    </citation>
    <scope>IDENTIFICATION</scope>
    <source>
        <strain evidence="3">Boxer</strain>
    </source>
</reference>
<dbReference type="GO" id="GO:0004957">
    <property type="term" value="F:prostaglandin E receptor activity"/>
    <property type="evidence" value="ECO:0007669"/>
    <property type="project" value="InterPro"/>
</dbReference>
<dbReference type="Pfam" id="PF00595">
    <property type="entry name" value="PDZ"/>
    <property type="match status" value="1"/>
</dbReference>
<dbReference type="Reactome" id="R-CFA-190370">
    <property type="pathway name" value="FGFR1b ligand binding and activation"/>
</dbReference>
<dbReference type="GO" id="GO:0099171">
    <property type="term" value="P:presynaptic modulation of chemical synaptic transmission"/>
    <property type="evidence" value="ECO:0007669"/>
    <property type="project" value="Ensembl"/>
</dbReference>
<dbReference type="GO" id="GO:0031647">
    <property type="term" value="P:regulation of protein stability"/>
    <property type="evidence" value="ECO:0007669"/>
    <property type="project" value="Ensembl"/>
</dbReference>
<dbReference type="GO" id="GO:0003779">
    <property type="term" value="F:actin binding"/>
    <property type="evidence" value="ECO:0007669"/>
    <property type="project" value="Ensembl"/>
</dbReference>
<dbReference type="CDD" id="cd21180">
    <property type="entry name" value="GH2_GIPC"/>
    <property type="match status" value="1"/>
</dbReference>
<dbReference type="SUPFAM" id="SSF50156">
    <property type="entry name" value="PDZ domain-like"/>
    <property type="match status" value="1"/>
</dbReference>
<dbReference type="Reactome" id="R-CFA-9839389">
    <property type="pathway name" value="TGFBR3 regulates TGF-beta signaling"/>
</dbReference>
<organism evidence="3 4">
    <name type="scientific">Canis lupus familiaris</name>
    <name type="common">Dog</name>
    <name type="synonym">Canis familiaris</name>
    <dbReference type="NCBI Taxonomy" id="9615"/>
    <lineage>
        <taxon>Eukaryota</taxon>
        <taxon>Metazoa</taxon>
        <taxon>Chordata</taxon>
        <taxon>Craniata</taxon>
        <taxon>Vertebrata</taxon>
        <taxon>Euteleostomi</taxon>
        <taxon>Mammalia</taxon>
        <taxon>Eutheria</taxon>
        <taxon>Laurasiatheria</taxon>
        <taxon>Carnivora</taxon>
        <taxon>Caniformia</taxon>
        <taxon>Canidae</taxon>
        <taxon>Canis</taxon>
    </lineage>
</organism>
<feature type="compositionally biased region" description="Gly residues" evidence="2">
    <location>
        <begin position="54"/>
        <end position="75"/>
    </location>
</feature>
<dbReference type="Pfam" id="PF25082">
    <property type="entry name" value="GIPC1_GH2"/>
    <property type="match status" value="1"/>
</dbReference>
<name>A0A8I3PDK4_CANLF</name>
<dbReference type="GO" id="GO:0032435">
    <property type="term" value="P:negative regulation of proteasomal ubiquitin-dependent protein catabolic process"/>
    <property type="evidence" value="ECO:0007669"/>
    <property type="project" value="Ensembl"/>
</dbReference>
<dbReference type="OrthoDB" id="6509831at2759"/>
<dbReference type="GO" id="GO:0098978">
    <property type="term" value="C:glutamatergic synapse"/>
    <property type="evidence" value="ECO:0007669"/>
    <property type="project" value="Ensembl"/>
</dbReference>
<dbReference type="GO" id="GO:0048167">
    <property type="term" value="P:regulation of synaptic plasticity"/>
    <property type="evidence" value="ECO:0007669"/>
    <property type="project" value="Ensembl"/>
</dbReference>
<dbReference type="GO" id="GO:0006605">
    <property type="term" value="P:protein targeting"/>
    <property type="evidence" value="ECO:0007669"/>
    <property type="project" value="Ensembl"/>
</dbReference>
<dbReference type="PANTHER" id="PTHR12259">
    <property type="entry name" value="RGS-GAIP INTERACTING PROTEIN GIPC"/>
    <property type="match status" value="1"/>
</dbReference>
<dbReference type="GeneTree" id="ENSGT00390000003420"/>
<dbReference type="SMART" id="SM00228">
    <property type="entry name" value="PDZ"/>
    <property type="match status" value="1"/>
</dbReference>
<sequence>MGEKRLKAPGQVLSPLSALQISRVRPRFSLLMPLGLGRRKKAPPLVENEEAEPGRGGLGVGEPGPLGGGGAGGPHMGLPPPPPALRPRLVFHTQLAHGSPTGRIEGFTNVKELYGKIAEAFRLPAAEVMFCTLNTHKVDMDKLLGGQIGLEDFIFAHVKGQRKEVEVFKSEEALGLTITDNGAGYAFIKRIKEGSVIDHIQLISVGDMIEAINGQSLLGCRHYEVARLLKELPRGRTFTLKLTEPRKAFDMIGVRSGGGRPGSGPQLGTGRGTLRLRSRGPATVEDVPSAFEEKAIEKVDDLLESYMGIRDTELAATMVELGKDKRNPDELAEALDERLGDFAFPDEFVFDVWGAIGDAKVLVVLAVGGWGSSSLQRPLFLAVRLASWNQILDPWVYILLRQAVLRQLLRLLPPRPGAKGSPAGLALTRSAWEASSLRSSRHSSLSHL</sequence>
<dbReference type="GO" id="GO:0005938">
    <property type="term" value="C:cell cortex"/>
    <property type="evidence" value="ECO:0007669"/>
    <property type="project" value="Ensembl"/>
</dbReference>
<dbReference type="GO" id="GO:0043198">
    <property type="term" value="C:dendritic shaft"/>
    <property type="evidence" value="ECO:0007669"/>
    <property type="project" value="Ensembl"/>
</dbReference>
<dbReference type="InterPro" id="IPR056814">
    <property type="entry name" value="GIPC1-3_GH1"/>
</dbReference>
<reference evidence="3" key="3">
    <citation type="submission" date="2025-09" db="UniProtKB">
        <authorList>
            <consortium name="Ensembl"/>
        </authorList>
    </citation>
    <scope>IDENTIFICATION</scope>
    <source>
        <strain evidence="3">Boxer</strain>
    </source>
</reference>
<dbReference type="InterPro" id="IPR017379">
    <property type="entry name" value="GIPC1/2/3"/>
</dbReference>
<dbReference type="InterPro" id="IPR000708">
    <property type="entry name" value="Prostglndn_EP1_rcpt"/>
</dbReference>
<dbReference type="PANTHER" id="PTHR12259:SF4">
    <property type="entry name" value="PDZ DOMAIN-CONTAINING PROTEIN GIPC1"/>
    <property type="match status" value="1"/>
</dbReference>
<dbReference type="GO" id="GO:0048023">
    <property type="term" value="P:positive regulation of melanin biosynthetic process"/>
    <property type="evidence" value="ECO:0007669"/>
    <property type="project" value="Ensembl"/>
</dbReference>
<dbReference type="GO" id="GO:0098761">
    <property type="term" value="P:cellular response to interleukin-7"/>
    <property type="evidence" value="ECO:0007669"/>
    <property type="project" value="Ensembl"/>
</dbReference>
<accession>A0A8I3PDK4</accession>
<feature type="region of interest" description="Disordered" evidence="2">
    <location>
        <begin position="42"/>
        <end position="85"/>
    </location>
</feature>
<dbReference type="InterPro" id="IPR036034">
    <property type="entry name" value="PDZ_sf"/>
</dbReference>
<dbReference type="Reactome" id="R-CFA-9839397">
    <property type="pathway name" value="TGFBR3 regulates FGF2 signaling"/>
</dbReference>
<evidence type="ECO:0000313" key="4">
    <source>
        <dbReference type="Proteomes" id="UP000805418"/>
    </source>
</evidence>
<dbReference type="GO" id="GO:0017022">
    <property type="term" value="F:myosin binding"/>
    <property type="evidence" value="ECO:0007669"/>
    <property type="project" value="Ensembl"/>
</dbReference>
<dbReference type="GO" id="GO:0014047">
    <property type="term" value="P:glutamate secretion"/>
    <property type="evidence" value="ECO:0007669"/>
    <property type="project" value="Ensembl"/>
</dbReference>
<proteinExistence type="inferred from homology"/>
<reference evidence="3" key="1">
    <citation type="submission" date="2020-03" db="EMBL/GenBank/DDBJ databases">
        <title>Long-read based genome assembly of a Labrador retriever dog.</title>
        <authorList>
            <person name="Eory L."/>
            <person name="Zhang W."/>
            <person name="Schoenebeck J."/>
        </authorList>
    </citation>
    <scope>NUCLEOTIDE SEQUENCE [LARGE SCALE GENOMIC DNA]</scope>
    <source>
        <strain evidence="3">Labrador retriever</strain>
    </source>
</reference>
<dbReference type="Reactome" id="R-CFA-190373">
    <property type="pathway name" value="FGFR1c ligand binding and activation"/>
</dbReference>